<keyword evidence="3" id="KW-1003">Cell membrane</keyword>
<dbReference type="GO" id="GO:0005886">
    <property type="term" value="C:plasma membrane"/>
    <property type="evidence" value="ECO:0007669"/>
    <property type="project" value="UniProtKB-SubCell"/>
</dbReference>
<reference evidence="8 9" key="1">
    <citation type="submission" date="2020-01" db="EMBL/GenBank/DDBJ databases">
        <authorList>
            <person name="Kim M.K."/>
        </authorList>
    </citation>
    <scope>NUCLEOTIDE SEQUENCE [LARGE SCALE GENOMIC DNA]</scope>
    <source>
        <strain evidence="8 9">172606-1</strain>
    </source>
</reference>
<comment type="similarity">
    <text evidence="2 7">Belongs to the ExbD/TolR family.</text>
</comment>
<organism evidence="8 9">
    <name type="scientific">Rhodocytophaga rosea</name>
    <dbReference type="NCBI Taxonomy" id="2704465"/>
    <lineage>
        <taxon>Bacteria</taxon>
        <taxon>Pseudomonadati</taxon>
        <taxon>Bacteroidota</taxon>
        <taxon>Cytophagia</taxon>
        <taxon>Cytophagales</taxon>
        <taxon>Rhodocytophagaceae</taxon>
        <taxon>Rhodocytophaga</taxon>
    </lineage>
</organism>
<dbReference type="RefSeq" id="WP_162442582.1">
    <property type="nucleotide sequence ID" value="NZ_CP048222.1"/>
</dbReference>
<dbReference type="PANTHER" id="PTHR30558">
    <property type="entry name" value="EXBD MEMBRANE COMPONENT OF PMF-DRIVEN MACROMOLECULE IMPORT SYSTEM"/>
    <property type="match status" value="1"/>
</dbReference>
<evidence type="ECO:0000256" key="3">
    <source>
        <dbReference type="ARBA" id="ARBA00022475"/>
    </source>
</evidence>
<dbReference type="EMBL" id="CP048222">
    <property type="protein sequence ID" value="QHT66528.1"/>
    <property type="molecule type" value="Genomic_DNA"/>
</dbReference>
<keyword evidence="7" id="KW-0653">Protein transport</keyword>
<gene>
    <name evidence="8" type="ORF">GXP67_07585</name>
</gene>
<evidence type="ECO:0000256" key="6">
    <source>
        <dbReference type="ARBA" id="ARBA00023136"/>
    </source>
</evidence>
<evidence type="ECO:0000256" key="4">
    <source>
        <dbReference type="ARBA" id="ARBA00022692"/>
    </source>
</evidence>
<dbReference type="PANTHER" id="PTHR30558:SF3">
    <property type="entry name" value="BIOPOLYMER TRANSPORT PROTEIN EXBD-RELATED"/>
    <property type="match status" value="1"/>
</dbReference>
<keyword evidence="9" id="KW-1185">Reference proteome</keyword>
<evidence type="ECO:0000256" key="5">
    <source>
        <dbReference type="ARBA" id="ARBA00022989"/>
    </source>
</evidence>
<evidence type="ECO:0000313" key="9">
    <source>
        <dbReference type="Proteomes" id="UP000480178"/>
    </source>
</evidence>
<evidence type="ECO:0000256" key="2">
    <source>
        <dbReference type="ARBA" id="ARBA00005811"/>
    </source>
</evidence>
<dbReference type="Pfam" id="PF02472">
    <property type="entry name" value="ExbD"/>
    <property type="match status" value="1"/>
</dbReference>
<dbReference type="Proteomes" id="UP000480178">
    <property type="component" value="Chromosome"/>
</dbReference>
<evidence type="ECO:0000313" key="8">
    <source>
        <dbReference type="EMBL" id="QHT66528.1"/>
    </source>
</evidence>
<keyword evidence="5" id="KW-1133">Transmembrane helix</keyword>
<keyword evidence="4 7" id="KW-0812">Transmembrane</keyword>
<dbReference type="AlphaFoldDB" id="A0A6C0GEZ8"/>
<keyword evidence="6" id="KW-0472">Membrane</keyword>
<dbReference type="KEGG" id="rhoz:GXP67_07585"/>
<accession>A0A6C0GEZ8</accession>
<proteinExistence type="inferred from homology"/>
<comment type="subcellular location">
    <subcellularLocation>
        <location evidence="1">Cell membrane</location>
        <topology evidence="1">Single-pass membrane protein</topology>
    </subcellularLocation>
    <subcellularLocation>
        <location evidence="7">Cell membrane</location>
        <topology evidence="7">Single-pass type II membrane protein</topology>
    </subcellularLocation>
</comment>
<dbReference type="GO" id="GO:0015031">
    <property type="term" value="P:protein transport"/>
    <property type="evidence" value="ECO:0007669"/>
    <property type="project" value="UniProtKB-KW"/>
</dbReference>
<name>A0A6C0GEZ8_9BACT</name>
<evidence type="ECO:0000256" key="1">
    <source>
        <dbReference type="ARBA" id="ARBA00004162"/>
    </source>
</evidence>
<sequence>MAKKKSRAIPEINASSMADIAFLLLIFFLVTTTIGADKGLNMLLPPKKDPTAPVDVNLKDKNVFKVIVNSRNQLLVEDEPMDVRILKEECKKFLSNNNADPTLSESPEKAVVSLKTDRGTDYKVYVKVLDELIAAYNELRAEKLGISVERYLQLDEKNPKEDELLKYAQKVYPRRLSEAEPTSVVK</sequence>
<dbReference type="GO" id="GO:0022857">
    <property type="term" value="F:transmembrane transporter activity"/>
    <property type="evidence" value="ECO:0007669"/>
    <property type="project" value="InterPro"/>
</dbReference>
<keyword evidence="7" id="KW-0813">Transport</keyword>
<protein>
    <submittedName>
        <fullName evidence="8">Biopolymer transporter ExbD</fullName>
    </submittedName>
</protein>
<dbReference type="InterPro" id="IPR003400">
    <property type="entry name" value="ExbD"/>
</dbReference>
<evidence type="ECO:0000256" key="7">
    <source>
        <dbReference type="RuleBase" id="RU003879"/>
    </source>
</evidence>